<evidence type="ECO:0000313" key="3">
    <source>
        <dbReference type="EMBL" id="CCG28064.2"/>
    </source>
</evidence>
<organism evidence="3 4">
    <name type="scientific">Caenorhabditis elegans</name>
    <dbReference type="NCBI Taxonomy" id="6239"/>
    <lineage>
        <taxon>Eukaryota</taxon>
        <taxon>Metazoa</taxon>
        <taxon>Ecdysozoa</taxon>
        <taxon>Nematoda</taxon>
        <taxon>Chromadorea</taxon>
        <taxon>Rhabditida</taxon>
        <taxon>Rhabditina</taxon>
        <taxon>Rhabditomorpha</taxon>
        <taxon>Rhabditoidea</taxon>
        <taxon>Rhabditidae</taxon>
        <taxon>Peloderinae</taxon>
        <taxon>Caenorhabditis</taxon>
    </lineage>
</organism>
<dbReference type="InParanoid" id="H9G320"/>
<feature type="domain" description="DUF281" evidence="2">
    <location>
        <begin position="97"/>
        <end position="150"/>
    </location>
</feature>
<sequence length="170" mass="18437">MYWPTLFLFICILLRPIESCMRMVPPDDVGFTTEEPALTTGLTEATTEPVTTATETESTTVAGDQTVDRAQLMKSRYQPMMEAKNLSQAIPTDPTEDGCIQQKVVCQAPGGTLCESVTLVADTSTASVFIGPEDAFNSDATLTCNKDGTWSSGTTRDIEQIYCIFVEPCA</sequence>
<feature type="chain" id="PRO_5003620741" evidence="1">
    <location>
        <begin position="20"/>
        <end position="170"/>
    </location>
</feature>
<feature type="signal peptide" evidence="1">
    <location>
        <begin position="1"/>
        <end position="19"/>
    </location>
</feature>
<evidence type="ECO:0000259" key="2">
    <source>
        <dbReference type="Pfam" id="PF03436"/>
    </source>
</evidence>
<gene>
    <name evidence="3" type="ORF">CELE_F49C5.11</name>
    <name evidence="3 5" type="ORF">F49C5.11</name>
</gene>
<dbReference type="InterPro" id="IPR005098">
    <property type="entry name" value="DUF281"/>
</dbReference>
<dbReference type="PANTHER" id="PTHR36517">
    <property type="entry name" value="PROTEIN CBG25732"/>
    <property type="match status" value="1"/>
</dbReference>
<dbReference type="Pfam" id="PF03436">
    <property type="entry name" value="DUF281"/>
    <property type="match status" value="1"/>
</dbReference>
<dbReference type="Proteomes" id="UP000001940">
    <property type="component" value="Chromosome II"/>
</dbReference>
<dbReference type="FunCoup" id="H9G320">
    <property type="interactions" value="1146"/>
</dbReference>
<reference evidence="3 4" key="1">
    <citation type="journal article" date="1998" name="Science">
        <title>Genome sequence of the nematode C. elegans: a platform for investigating biology.</title>
        <authorList>
            <consortium name="The C. elegans sequencing consortium"/>
            <person name="Sulson J.E."/>
            <person name="Waterston R."/>
        </authorList>
    </citation>
    <scope>NUCLEOTIDE SEQUENCE [LARGE SCALE GENOMIC DNA]</scope>
    <source>
        <strain evidence="3 4">Bristol N2</strain>
    </source>
</reference>
<dbReference type="GeneID" id="3565943"/>
<dbReference type="KEGG" id="cel:CELE_F49C5.11"/>
<dbReference type="OrthoDB" id="5906551at2759"/>
<dbReference type="PaxDb" id="6239-F49C5.11c"/>
<dbReference type="Bgee" id="WBGene00044163">
    <property type="expression patterns" value="Expressed in larva and 1 other cell type or tissue"/>
</dbReference>
<dbReference type="AGR" id="WB:WBGene00044163"/>
<dbReference type="CTD" id="3565943"/>
<keyword evidence="1" id="KW-0732">Signal</keyword>
<dbReference type="RefSeq" id="NP_001254345.1">
    <property type="nucleotide sequence ID" value="NM_001267416.1"/>
</dbReference>
<dbReference type="AlphaFoldDB" id="H9G320"/>
<protein>
    <submittedName>
        <fullName evidence="3">DUF281 domain-containing protein</fullName>
    </submittedName>
</protein>
<dbReference type="ExpressionAtlas" id="H9G320">
    <property type="expression patterns" value="baseline and differential"/>
</dbReference>
<keyword evidence="4" id="KW-1185">Reference proteome</keyword>
<dbReference type="PANTHER" id="PTHR36517:SF1">
    <property type="entry name" value="C6 DOMAIN-CONTAINING PROTEIN-RELATED"/>
    <property type="match status" value="1"/>
</dbReference>
<accession>H9G320</accession>
<evidence type="ECO:0000313" key="5">
    <source>
        <dbReference type="WormBase" id="F49C5.11c"/>
    </source>
</evidence>
<evidence type="ECO:0000313" key="4">
    <source>
        <dbReference type="Proteomes" id="UP000001940"/>
    </source>
</evidence>
<name>H9G320_CAEEL</name>
<evidence type="ECO:0000256" key="1">
    <source>
        <dbReference type="SAM" id="SignalP"/>
    </source>
</evidence>
<dbReference type="OMA" id="ADCDINA"/>
<proteinExistence type="predicted"/>
<dbReference type="EMBL" id="BX284602">
    <property type="protein sequence ID" value="CCG28064.2"/>
    <property type="molecule type" value="Genomic_DNA"/>
</dbReference>
<dbReference type="WormBase" id="F49C5.11c">
    <property type="protein sequence ID" value="CE47482"/>
    <property type="gene ID" value="WBGene00044163"/>
</dbReference>